<keyword evidence="2" id="KW-1185">Reference proteome</keyword>
<dbReference type="SUPFAM" id="SSF51556">
    <property type="entry name" value="Metallo-dependent hydrolases"/>
    <property type="match status" value="1"/>
</dbReference>
<dbReference type="PANTHER" id="PTHR46124:SF2">
    <property type="entry name" value="D-AMINOACYL-TRNA DEACYLASE"/>
    <property type="match status" value="1"/>
</dbReference>
<reference evidence="1 2" key="1">
    <citation type="submission" date="2019-04" db="EMBL/GenBank/DDBJ databases">
        <title>Streptomyces sp. nov. Bv016 isolated from bark of Buahinia variegata.</title>
        <authorList>
            <person name="Kanchanasin P."/>
            <person name="Tanasupawat S."/>
            <person name="Yuki M."/>
            <person name="Kudo T."/>
        </authorList>
    </citation>
    <scope>NUCLEOTIDE SEQUENCE [LARGE SCALE GENOMIC DNA]</scope>
    <source>
        <strain evidence="1 2">JCM 4765</strain>
    </source>
</reference>
<gene>
    <name evidence="1" type="ORF">E5082_10480</name>
</gene>
<dbReference type="PANTHER" id="PTHR46124">
    <property type="entry name" value="D-AMINOACYL-TRNA DEACYLASE"/>
    <property type="match status" value="1"/>
</dbReference>
<dbReference type="InterPro" id="IPR032466">
    <property type="entry name" value="Metal_Hydrolase"/>
</dbReference>
<dbReference type="GeneID" id="91530345"/>
<dbReference type="Pfam" id="PF01026">
    <property type="entry name" value="TatD_DNase"/>
    <property type="match status" value="1"/>
</dbReference>
<sequence>MSPFPDELPPLDCHAHIAPDVTPTQIDALQGAVVFAVTRTPAEAHRACRRRDARLVWGSGVHPGVSEALDAFDLQQFRATLRHTCLIGEVGLDRRGNLERQRTVLAQILHAAQDQAVLLSLHSTGRTGPLLDLLTDQPHPGMILHWFLGSPTERQHAIALGAYFSVNAAMPDDILTSLPLTRLLPETDFPASRRTTGASRPGHIDRLEQRLAQLHGMTPEHLRRRFWQNLRELTTRTHVLDRLPEPVADWALEA</sequence>
<comment type="caution">
    <text evidence="1">The sequence shown here is derived from an EMBL/GenBank/DDBJ whole genome shotgun (WGS) entry which is preliminary data.</text>
</comment>
<dbReference type="Gene3D" id="3.20.20.140">
    <property type="entry name" value="Metal-dependent hydrolases"/>
    <property type="match status" value="1"/>
</dbReference>
<dbReference type="InterPro" id="IPR001130">
    <property type="entry name" value="TatD-like"/>
</dbReference>
<dbReference type="GO" id="GO:0016788">
    <property type="term" value="F:hydrolase activity, acting on ester bonds"/>
    <property type="evidence" value="ECO:0007669"/>
    <property type="project" value="InterPro"/>
</dbReference>
<proteinExistence type="predicted"/>
<evidence type="ECO:0000313" key="1">
    <source>
        <dbReference type="EMBL" id="TGN84779.1"/>
    </source>
</evidence>
<organism evidence="1 2">
    <name type="scientific">Streptomyces griseoluteus</name>
    <dbReference type="NCBI Taxonomy" id="29306"/>
    <lineage>
        <taxon>Bacteria</taxon>
        <taxon>Bacillati</taxon>
        <taxon>Actinomycetota</taxon>
        <taxon>Actinomycetes</taxon>
        <taxon>Kitasatosporales</taxon>
        <taxon>Streptomycetaceae</taxon>
        <taxon>Streptomyces</taxon>
    </lineage>
</organism>
<protein>
    <submittedName>
        <fullName evidence="1">TatD family deoxyribonuclease</fullName>
    </submittedName>
</protein>
<dbReference type="RefSeq" id="WP_135790994.1">
    <property type="nucleotide sequence ID" value="NZ_BNBQ01000003.1"/>
</dbReference>
<name>A0A4Z1DKS4_STRGP</name>
<accession>A0A4Z1DKS4</accession>
<dbReference type="AlphaFoldDB" id="A0A4Z1DKS4"/>
<dbReference type="EMBL" id="SRRU01000003">
    <property type="protein sequence ID" value="TGN84779.1"/>
    <property type="molecule type" value="Genomic_DNA"/>
</dbReference>
<dbReference type="Proteomes" id="UP000298513">
    <property type="component" value="Unassembled WGS sequence"/>
</dbReference>
<evidence type="ECO:0000313" key="2">
    <source>
        <dbReference type="Proteomes" id="UP000298513"/>
    </source>
</evidence>